<name>A0A8A3PHF0_9HELO</name>
<evidence type="ECO:0000313" key="2">
    <source>
        <dbReference type="EMBL" id="QSZ34490.1"/>
    </source>
</evidence>
<proteinExistence type="predicted"/>
<dbReference type="Gene3D" id="3.20.20.100">
    <property type="entry name" value="NADP-dependent oxidoreductase domain"/>
    <property type="match status" value="1"/>
</dbReference>
<feature type="region of interest" description="Disordered" evidence="1">
    <location>
        <begin position="418"/>
        <end position="460"/>
    </location>
</feature>
<organism evidence="2 3">
    <name type="scientific">Monilinia vaccinii-corymbosi</name>
    <dbReference type="NCBI Taxonomy" id="61207"/>
    <lineage>
        <taxon>Eukaryota</taxon>
        <taxon>Fungi</taxon>
        <taxon>Dikarya</taxon>
        <taxon>Ascomycota</taxon>
        <taxon>Pezizomycotina</taxon>
        <taxon>Leotiomycetes</taxon>
        <taxon>Helotiales</taxon>
        <taxon>Sclerotiniaceae</taxon>
        <taxon>Monilinia</taxon>
    </lineage>
</organism>
<evidence type="ECO:0000256" key="1">
    <source>
        <dbReference type="SAM" id="MobiDB-lite"/>
    </source>
</evidence>
<feature type="compositionally biased region" description="Acidic residues" evidence="1">
    <location>
        <begin position="430"/>
        <end position="443"/>
    </location>
</feature>
<sequence>MLTNPCLPAFSTLRAGLSQYRTRCLRLPKQITRRSSTSTPQLYNILQPSIVNRDTPSQITIPRIIYSTLRKRENTADLVYQAICFGYRGIETGAEPLKYEEKLAGDGIRKAIKKGIVKRRDLYIQTTFAPPEGQSLHTIPYSLKEEGIIEDVLKKSPYSLSSPIAEQIHSSIASSLNNLKTSDDGKDTYIDCVILRSPCSTRAETQEAWDVLSTYVPHPIRSLGIASKRLKGIGEEGFVEEEEQGGFLNDSACEEEEHEKHHNLNESESERKESILPSVYMNSSRNHDGYEIGFDIQRYPKQDMVFQSFWSTNDMHQLSNNALTFEICCILEDLGYYQGESRKLALHVLLLALRLHGLTILDGTNNSKSMKCDMKSLKKLEKWIESGKGRLRWMRLERAARMFFQGFDWEEELRRTYTDEDAGDEKPNENLDENPDVDVDESNSQDWDISSSSTRDLTTPHVTNYRPLKYHPQVLVRRMEEFGKRQKMPERDLRGTLHSTHYIVRRFGGPGEGGRFPVAAIRKSTIKEITAANKREIDRMIMEGYSPTAIAQVHKELKAKLKKLKKEREVIRDRWMGRGAREE</sequence>
<feature type="compositionally biased region" description="Low complexity" evidence="1">
    <location>
        <begin position="444"/>
        <end position="453"/>
    </location>
</feature>
<evidence type="ECO:0000313" key="3">
    <source>
        <dbReference type="Proteomes" id="UP000672032"/>
    </source>
</evidence>
<dbReference type="EMBL" id="CP063408">
    <property type="protein sequence ID" value="QSZ34490.1"/>
    <property type="molecule type" value="Genomic_DNA"/>
</dbReference>
<dbReference type="OrthoDB" id="5357513at2759"/>
<dbReference type="SUPFAM" id="SSF51430">
    <property type="entry name" value="NAD(P)-linked oxidoreductase"/>
    <property type="match status" value="1"/>
</dbReference>
<dbReference type="AlphaFoldDB" id="A0A8A3PHF0"/>
<reference evidence="2" key="1">
    <citation type="submission" date="2020-10" db="EMBL/GenBank/DDBJ databases">
        <title>Genome Sequence of Monilinia vaccinii-corymbosi Sheds Light on Mummy Berry Disease Infection of Blueberry and Mating Type.</title>
        <authorList>
            <person name="Yow A.G."/>
            <person name="Zhang Y."/>
            <person name="Bansal K."/>
            <person name="Eacker S.M."/>
            <person name="Sullivan S."/>
            <person name="Liachko I."/>
            <person name="Cubeta M.A."/>
            <person name="Rollins J.A."/>
            <person name="Ashrafi H."/>
        </authorList>
    </citation>
    <scope>NUCLEOTIDE SEQUENCE</scope>
    <source>
        <strain evidence="2">RL-1</strain>
    </source>
</reference>
<gene>
    <name evidence="2" type="ORF">DSL72_006084</name>
</gene>
<accession>A0A8A3PHF0</accession>
<dbReference type="InterPro" id="IPR036812">
    <property type="entry name" value="NAD(P)_OxRdtase_dom_sf"/>
</dbReference>
<feature type="compositionally biased region" description="Basic and acidic residues" evidence="1">
    <location>
        <begin position="418"/>
        <end position="429"/>
    </location>
</feature>
<protein>
    <submittedName>
        <fullName evidence="2">Uncharacterized protein</fullName>
    </submittedName>
</protein>
<keyword evidence="3" id="KW-1185">Reference proteome</keyword>
<dbReference type="Proteomes" id="UP000672032">
    <property type="component" value="Chromosome 4"/>
</dbReference>